<feature type="binding site" evidence="5">
    <location>
        <position position="108"/>
    </location>
    <ligand>
        <name>substrate</name>
    </ligand>
</feature>
<proteinExistence type="inferred from homology"/>
<dbReference type="InterPro" id="IPR006097">
    <property type="entry name" value="Glu/Leu/Phe/Val/Trp_DH_dimer"/>
</dbReference>
<dbReference type="Proteomes" id="UP000231019">
    <property type="component" value="Unassembled WGS sequence"/>
</dbReference>
<dbReference type="SUPFAM" id="SSF53223">
    <property type="entry name" value="Aminoacid dehydrogenase-like, N-terminal domain"/>
    <property type="match status" value="1"/>
</dbReference>
<feature type="domain" description="Glutamate/phenylalanine/leucine/valine/L-tryptophan dehydrogenase C-terminal" evidence="8">
    <location>
        <begin position="197"/>
        <end position="431"/>
    </location>
</feature>
<dbReference type="SMART" id="SM00839">
    <property type="entry name" value="ELFV_dehydrog"/>
    <property type="match status" value="1"/>
</dbReference>
<feature type="active site" description="Proton donor" evidence="4">
    <location>
        <position position="120"/>
    </location>
</feature>
<dbReference type="GO" id="GO:0004352">
    <property type="term" value="F:glutamate dehydrogenase (NAD+) activity"/>
    <property type="evidence" value="ECO:0007669"/>
    <property type="project" value="TreeGrafter"/>
</dbReference>
<reference evidence="9 10" key="1">
    <citation type="submission" date="2017-09" db="EMBL/GenBank/DDBJ databases">
        <title>Depth-based differentiation of microbial function through sediment-hosted aquifers and enrichment of novel symbionts in the deep terrestrial subsurface.</title>
        <authorList>
            <person name="Probst A.J."/>
            <person name="Ladd B."/>
            <person name="Jarett J.K."/>
            <person name="Geller-Mcgrath D.E."/>
            <person name="Sieber C.M."/>
            <person name="Emerson J.B."/>
            <person name="Anantharaman K."/>
            <person name="Thomas B.C."/>
            <person name="Malmstrom R."/>
            <person name="Stieglmeier M."/>
            <person name="Klingl A."/>
            <person name="Woyke T."/>
            <person name="Ryan C.M."/>
            <person name="Banfield J.F."/>
        </authorList>
    </citation>
    <scope>NUCLEOTIDE SEQUENCE [LARGE SCALE GENOMIC DNA]</scope>
    <source>
        <strain evidence="9">CG17_big_fil_post_rev_8_21_14_2_50_48_46</strain>
    </source>
</reference>
<evidence type="ECO:0000256" key="5">
    <source>
        <dbReference type="PIRSR" id="PIRSR000185-2"/>
    </source>
</evidence>
<dbReference type="CDD" id="cd01076">
    <property type="entry name" value="NAD_bind_1_Glu_DH"/>
    <property type="match status" value="1"/>
</dbReference>
<dbReference type="GO" id="GO:0006538">
    <property type="term" value="P:L-glutamate catabolic process"/>
    <property type="evidence" value="ECO:0007669"/>
    <property type="project" value="TreeGrafter"/>
</dbReference>
<dbReference type="Pfam" id="PF02812">
    <property type="entry name" value="ELFV_dehydrog_N"/>
    <property type="match status" value="1"/>
</dbReference>
<comment type="caution">
    <text evidence="9">The sequence shown here is derived from an EMBL/GenBank/DDBJ whole genome shotgun (WGS) entry which is preliminary data.</text>
</comment>
<keyword evidence="2 3" id="KW-0560">Oxidoreductase</keyword>
<dbReference type="InterPro" id="IPR006095">
    <property type="entry name" value="Glu/Leu/Phe/Val/Trp_DH"/>
</dbReference>
<evidence type="ECO:0000256" key="2">
    <source>
        <dbReference type="ARBA" id="ARBA00023002"/>
    </source>
</evidence>
<evidence type="ECO:0000313" key="9">
    <source>
        <dbReference type="EMBL" id="PIW19583.1"/>
    </source>
</evidence>
<accession>A0A2M7GCB2</accession>
<evidence type="ECO:0000256" key="4">
    <source>
        <dbReference type="PIRSR" id="PIRSR000185-1"/>
    </source>
</evidence>
<organism evidence="9 10">
    <name type="scientific">bacterium (Candidatus Blackallbacteria) CG17_big_fil_post_rev_8_21_14_2_50_48_46</name>
    <dbReference type="NCBI Taxonomy" id="2014261"/>
    <lineage>
        <taxon>Bacteria</taxon>
        <taxon>Candidatus Blackallbacteria</taxon>
    </lineage>
</organism>
<evidence type="ECO:0000256" key="3">
    <source>
        <dbReference type="PIRNR" id="PIRNR000185"/>
    </source>
</evidence>
<evidence type="ECO:0000313" key="10">
    <source>
        <dbReference type="Proteomes" id="UP000231019"/>
    </source>
</evidence>
<dbReference type="AlphaFoldDB" id="A0A2M7GCB2"/>
<feature type="binding site" evidence="5">
    <location>
        <position position="204"/>
    </location>
    <ligand>
        <name>NAD(+)</name>
        <dbReference type="ChEBI" id="CHEBI:57540"/>
    </ligand>
</feature>
<dbReference type="PIRSF" id="PIRSF000185">
    <property type="entry name" value="Glu_DH"/>
    <property type="match status" value="1"/>
</dbReference>
<dbReference type="FunFam" id="3.40.50.10860:FF:000003">
    <property type="entry name" value="Glutamate dehydrogenase"/>
    <property type="match status" value="1"/>
</dbReference>
<feature type="binding site" evidence="5">
    <location>
        <position position="84"/>
    </location>
    <ligand>
        <name>substrate</name>
    </ligand>
</feature>
<dbReference type="InterPro" id="IPR046346">
    <property type="entry name" value="Aminoacid_DH-like_N_sf"/>
</dbReference>
<dbReference type="PANTHER" id="PTHR11606">
    <property type="entry name" value="GLUTAMATE DEHYDROGENASE"/>
    <property type="match status" value="1"/>
</dbReference>
<feature type="site" description="Important for catalysis" evidence="6">
    <location>
        <position position="160"/>
    </location>
</feature>
<dbReference type="SUPFAM" id="SSF51735">
    <property type="entry name" value="NAD(P)-binding Rossmann-fold domains"/>
    <property type="match status" value="1"/>
</dbReference>
<evidence type="ECO:0000256" key="7">
    <source>
        <dbReference type="RuleBase" id="RU004417"/>
    </source>
</evidence>
<dbReference type="InterPro" id="IPR014362">
    <property type="entry name" value="Glu_DH"/>
</dbReference>
<evidence type="ECO:0000256" key="1">
    <source>
        <dbReference type="ARBA" id="ARBA00006382"/>
    </source>
</evidence>
<dbReference type="Pfam" id="PF00208">
    <property type="entry name" value="ELFV_dehydrog"/>
    <property type="match status" value="1"/>
</dbReference>
<dbReference type="Gene3D" id="3.40.50.10860">
    <property type="entry name" value="Leucine Dehydrogenase, chain A, domain 1"/>
    <property type="match status" value="1"/>
</dbReference>
<dbReference type="InterPro" id="IPR036291">
    <property type="entry name" value="NAD(P)-bd_dom_sf"/>
</dbReference>
<dbReference type="EMBL" id="PFFQ01000004">
    <property type="protein sequence ID" value="PIW19583.1"/>
    <property type="molecule type" value="Genomic_DNA"/>
</dbReference>
<feature type="binding site" evidence="5">
    <location>
        <position position="235"/>
    </location>
    <ligand>
        <name>NAD(+)</name>
        <dbReference type="ChEBI" id="CHEBI:57540"/>
    </ligand>
</feature>
<sequence>MTTDGEQVENSADSSEEQGRLFRDARRRLNKAIQFFPISPDVEEQLKYPKSSLAVSVVIRMDNGSRRAFKGFRVRYDDSRGPSKGGIRFHQNVTLDEVMALAFWMTFKCAVVGIPYGGAKGGVCVDTKELTKTELERLSRTYIEMISDMIGPEVDIPAPDMYTNEIIMGWMSDQYNRIKRGKFPGVITGKPLSLGGSVGRTDATGRGGMNVLRRLEEHLQIHPHQTKVAVQGFGNVGYHCARLLYDAGYQIIAVSNSEGGIYDPDGIDPYSLKQWEQEHKDVLAGAPTKGTSQTIGNEDLLKLPVDVLVPAALENQITSRNAHEIKAKIILELANGPTTADADAILHERGVLVIPDILANAGGVTVSYFEWVQNQTGFYWEIDEVQEKLQKIMEKATISVWETMVEHKCDMRTAAYIEALKKLSQAIEAHGTRYYFNLP</sequence>
<dbReference type="InterPro" id="IPR033922">
    <property type="entry name" value="NAD_bind_Glu_DH"/>
</dbReference>
<gene>
    <name evidence="9" type="ORF">COW36_01440</name>
</gene>
<evidence type="ECO:0000256" key="6">
    <source>
        <dbReference type="PIRSR" id="PIRSR000185-3"/>
    </source>
</evidence>
<dbReference type="GO" id="GO:0000166">
    <property type="term" value="F:nucleotide binding"/>
    <property type="evidence" value="ECO:0007669"/>
    <property type="project" value="UniProtKB-KW"/>
</dbReference>
<protein>
    <recommendedName>
        <fullName evidence="3">Glutamate dehydrogenase</fullName>
    </recommendedName>
</protein>
<feature type="binding site" evidence="5">
    <location>
        <position position="367"/>
    </location>
    <ligand>
        <name>substrate</name>
    </ligand>
</feature>
<comment type="similarity">
    <text evidence="1 3 7">Belongs to the Glu/Leu/Phe/Val dehydrogenases family.</text>
</comment>
<dbReference type="PRINTS" id="PR00082">
    <property type="entry name" value="GLFDHDRGNASE"/>
</dbReference>
<dbReference type="PANTHER" id="PTHR11606:SF13">
    <property type="entry name" value="GLUTAMATE DEHYDROGENASE 1, MITOCHONDRIAL"/>
    <property type="match status" value="1"/>
</dbReference>
<evidence type="ECO:0000259" key="8">
    <source>
        <dbReference type="SMART" id="SM00839"/>
    </source>
</evidence>
<keyword evidence="5" id="KW-0547">Nucleotide-binding</keyword>
<dbReference type="Gene3D" id="3.40.50.720">
    <property type="entry name" value="NAD(P)-binding Rossmann-like Domain"/>
    <property type="match status" value="1"/>
</dbReference>
<dbReference type="InterPro" id="IPR006096">
    <property type="entry name" value="Glu/Leu/Phe/Val/Trp_DH_C"/>
</dbReference>
<keyword evidence="5" id="KW-0520">NAD</keyword>
<name>A0A2M7GCB2_9BACT</name>